<keyword evidence="5" id="KW-0732">Signal</keyword>
<dbReference type="InterPro" id="IPR006311">
    <property type="entry name" value="TAT_signal"/>
</dbReference>
<comment type="caution">
    <text evidence="13">The sequence shown here is derived from an EMBL/GenBank/DDBJ whole genome shotgun (WGS) entry which is preliminary data.</text>
</comment>
<keyword evidence="9" id="KW-0961">Cell wall biogenesis/degradation</keyword>
<dbReference type="InterPro" id="IPR013230">
    <property type="entry name" value="Peptidase_M15A_C"/>
</dbReference>
<dbReference type="PANTHER" id="PTHR37425:SF1">
    <property type="entry name" value="OUTER MEMBRANE PROTEIN"/>
    <property type="match status" value="1"/>
</dbReference>
<dbReference type="Gene3D" id="3.30.1380.10">
    <property type="match status" value="1"/>
</dbReference>
<evidence type="ECO:0000256" key="10">
    <source>
        <dbReference type="ARBA" id="ARBA00093448"/>
    </source>
</evidence>
<keyword evidence="4" id="KW-0479">Metal-binding</keyword>
<evidence type="ECO:0000259" key="12">
    <source>
        <dbReference type="Pfam" id="PF08291"/>
    </source>
</evidence>
<dbReference type="GO" id="GO:0006508">
    <property type="term" value="P:proteolysis"/>
    <property type="evidence" value="ECO:0007669"/>
    <property type="project" value="UniProtKB-KW"/>
</dbReference>
<dbReference type="SUPFAM" id="SSF55166">
    <property type="entry name" value="Hedgehog/DD-peptidase"/>
    <property type="match status" value="1"/>
</dbReference>
<dbReference type="PROSITE" id="PS51318">
    <property type="entry name" value="TAT"/>
    <property type="match status" value="1"/>
</dbReference>
<dbReference type="GO" id="GO:0046872">
    <property type="term" value="F:metal ion binding"/>
    <property type="evidence" value="ECO:0007669"/>
    <property type="project" value="UniProtKB-KW"/>
</dbReference>
<dbReference type="GO" id="GO:0008237">
    <property type="term" value="F:metallopeptidase activity"/>
    <property type="evidence" value="ECO:0007669"/>
    <property type="project" value="UniProtKB-KW"/>
</dbReference>
<sequence length="183" mass="20320">MPLNRRDFLKLAAASIVAAPLPCLSGEALPRALWLQRDKEWGLIDIESGEGYRQACWLLRDTQAGQTAAASMRLLQTAAWMQAFFAAYQIHRPFVVHSGFRTKFTHSACGGAKASLHKQDANGCFHAMDIHMDGIPVNYLGNLAALAHQGGVGFYADRPNGFVHIDDGRVRYWRKVQGRKPSR</sequence>
<feature type="domain" description="Peptidase M15A C-terminal" evidence="12">
    <location>
        <begin position="63"/>
        <end position="166"/>
    </location>
</feature>
<evidence type="ECO:0000313" key="13">
    <source>
        <dbReference type="EMBL" id="PZN73931.1"/>
    </source>
</evidence>
<evidence type="ECO:0000256" key="5">
    <source>
        <dbReference type="ARBA" id="ARBA00022729"/>
    </source>
</evidence>
<proteinExistence type="inferred from homology"/>
<dbReference type="EMBL" id="QJPH01000440">
    <property type="protein sequence ID" value="PZN73931.1"/>
    <property type="molecule type" value="Genomic_DNA"/>
</dbReference>
<evidence type="ECO:0000256" key="4">
    <source>
        <dbReference type="ARBA" id="ARBA00022723"/>
    </source>
</evidence>
<evidence type="ECO:0000256" key="7">
    <source>
        <dbReference type="ARBA" id="ARBA00022833"/>
    </source>
</evidence>
<protein>
    <recommendedName>
        <fullName evidence="11">Murein endopeptidase K</fullName>
    </recommendedName>
</protein>
<evidence type="ECO:0000256" key="9">
    <source>
        <dbReference type="ARBA" id="ARBA00023316"/>
    </source>
</evidence>
<dbReference type="NCBIfam" id="TIGR01409">
    <property type="entry name" value="TAT_signal_seq"/>
    <property type="match status" value="1"/>
</dbReference>
<keyword evidence="6" id="KW-0378">Hydrolase</keyword>
<reference evidence="13 14" key="1">
    <citation type="journal article" date="2018" name="Aquat. Microb. Ecol.">
        <title>Gammaproteobacterial methanotrophs dominate.</title>
        <authorList>
            <person name="Rissanen A.J."/>
            <person name="Saarenheimo J."/>
            <person name="Tiirola M."/>
            <person name="Peura S."/>
            <person name="Aalto S.L."/>
            <person name="Karvinen A."/>
            <person name="Nykanen H."/>
        </authorList>
    </citation>
    <scope>NUCLEOTIDE SEQUENCE [LARGE SCALE GENOMIC DNA]</scope>
    <source>
        <strain evidence="13">AMbin10</strain>
    </source>
</reference>
<name>A0A2W4QP53_9GAMM</name>
<keyword evidence="8" id="KW-0482">Metalloprotease</keyword>
<dbReference type="InterPro" id="IPR010275">
    <property type="entry name" value="MepK"/>
</dbReference>
<organism evidence="13 14">
    <name type="scientific">Candidatus Methylumidiphilus alinenensis</name>
    <dbReference type="NCBI Taxonomy" id="2202197"/>
    <lineage>
        <taxon>Bacteria</taxon>
        <taxon>Pseudomonadati</taxon>
        <taxon>Pseudomonadota</taxon>
        <taxon>Gammaproteobacteria</taxon>
        <taxon>Methylococcales</taxon>
        <taxon>Candidatus Methylumidiphilus</taxon>
    </lineage>
</organism>
<evidence type="ECO:0000256" key="11">
    <source>
        <dbReference type="ARBA" id="ARBA00093666"/>
    </source>
</evidence>
<evidence type="ECO:0000256" key="6">
    <source>
        <dbReference type="ARBA" id="ARBA00022801"/>
    </source>
</evidence>
<evidence type="ECO:0000256" key="8">
    <source>
        <dbReference type="ARBA" id="ARBA00023049"/>
    </source>
</evidence>
<comment type="cofactor">
    <cofactor evidence="1">
        <name>Zn(2+)</name>
        <dbReference type="ChEBI" id="CHEBI:29105"/>
    </cofactor>
</comment>
<comment type="similarity">
    <text evidence="10">Belongs to the peptidase M15 family.</text>
</comment>
<comment type="pathway">
    <text evidence="2">Cell wall biogenesis; cell wall polysaccharide biosynthesis.</text>
</comment>
<dbReference type="Proteomes" id="UP000249396">
    <property type="component" value="Unassembled WGS sequence"/>
</dbReference>
<evidence type="ECO:0000256" key="2">
    <source>
        <dbReference type="ARBA" id="ARBA00004776"/>
    </source>
</evidence>
<evidence type="ECO:0000256" key="1">
    <source>
        <dbReference type="ARBA" id="ARBA00001947"/>
    </source>
</evidence>
<evidence type="ECO:0000313" key="14">
    <source>
        <dbReference type="Proteomes" id="UP000249396"/>
    </source>
</evidence>
<keyword evidence="3" id="KW-0645">Protease</keyword>
<keyword evidence="7" id="KW-0862">Zinc</keyword>
<dbReference type="Pfam" id="PF08291">
    <property type="entry name" value="Peptidase_M15_3"/>
    <property type="match status" value="1"/>
</dbReference>
<dbReference type="AlphaFoldDB" id="A0A2W4QP53"/>
<accession>A0A2W4QP53</accession>
<evidence type="ECO:0000256" key="3">
    <source>
        <dbReference type="ARBA" id="ARBA00022670"/>
    </source>
</evidence>
<dbReference type="InterPro" id="IPR019546">
    <property type="entry name" value="TAT_signal_bac_arc"/>
</dbReference>
<gene>
    <name evidence="13" type="ORF">DM484_22030</name>
</gene>
<dbReference type="PANTHER" id="PTHR37425">
    <property type="match status" value="1"/>
</dbReference>
<dbReference type="InterPro" id="IPR009045">
    <property type="entry name" value="Zn_M74/Hedgehog-like"/>
</dbReference>
<dbReference type="GO" id="GO:0071555">
    <property type="term" value="P:cell wall organization"/>
    <property type="evidence" value="ECO:0007669"/>
    <property type="project" value="UniProtKB-KW"/>
</dbReference>